<proteinExistence type="predicted"/>
<evidence type="ECO:0000313" key="2">
    <source>
        <dbReference type="EMBL" id="QCI78794.1"/>
    </source>
</evidence>
<name>A0A4D7BZ81_9SPHN</name>
<dbReference type="AlphaFoldDB" id="A0A4D7BZ81"/>
<dbReference type="KEGG" id="hgn:E6W36_01690"/>
<sequence length="136" mass="14969">MFLAEDLSARLEGLAAKPGASKSAILADALTAWLNRQAASELENKFGQRLDRLSMALGRVERDGHVLLESFALFVRYQLMVQAPLAEGDDAARAVGRDRFNAFVARVGEALASGQQTFTPRHRNRSRGSHERHPVL</sequence>
<feature type="region of interest" description="Disordered" evidence="1">
    <location>
        <begin position="114"/>
        <end position="136"/>
    </location>
</feature>
<keyword evidence="3" id="KW-1185">Reference proteome</keyword>
<dbReference type="Proteomes" id="UP000298714">
    <property type="component" value="Chromosome"/>
</dbReference>
<accession>A0A4D7BZ81</accession>
<gene>
    <name evidence="2" type="ORF">E6W36_01690</name>
</gene>
<dbReference type="EMBL" id="CP039704">
    <property type="protein sequence ID" value="QCI78794.1"/>
    <property type="molecule type" value="Genomic_DNA"/>
</dbReference>
<evidence type="ECO:0000313" key="3">
    <source>
        <dbReference type="Proteomes" id="UP000298714"/>
    </source>
</evidence>
<evidence type="ECO:0000256" key="1">
    <source>
        <dbReference type="SAM" id="MobiDB-lite"/>
    </source>
</evidence>
<organism evidence="2 3">
    <name type="scientific">Hankyongella ginsenosidimutans</name>
    <dbReference type="NCBI Taxonomy" id="1763828"/>
    <lineage>
        <taxon>Bacteria</taxon>
        <taxon>Pseudomonadati</taxon>
        <taxon>Pseudomonadota</taxon>
        <taxon>Alphaproteobacteria</taxon>
        <taxon>Sphingomonadales</taxon>
        <taxon>Sphingomonadaceae</taxon>
        <taxon>Hankyongella</taxon>
    </lineage>
</organism>
<reference evidence="3" key="1">
    <citation type="submission" date="2019-04" db="EMBL/GenBank/DDBJ databases">
        <title>Complete genome sequence of Sphingomonas sp. W1-2-3.</title>
        <authorList>
            <person name="Im W.T."/>
        </authorList>
    </citation>
    <scope>NUCLEOTIDE SEQUENCE [LARGE SCALE GENOMIC DNA]</scope>
    <source>
        <strain evidence="3">W1-2-3</strain>
    </source>
</reference>
<protein>
    <submittedName>
        <fullName evidence="2">CopG family transcriptional regulator</fullName>
    </submittedName>
</protein>